<feature type="region of interest" description="Disordered" evidence="3">
    <location>
        <begin position="578"/>
        <end position="597"/>
    </location>
</feature>
<keyword evidence="6" id="KW-1185">Reference proteome</keyword>
<dbReference type="GO" id="GO:0005737">
    <property type="term" value="C:cytoplasm"/>
    <property type="evidence" value="ECO:0007669"/>
    <property type="project" value="TreeGrafter"/>
</dbReference>
<feature type="domain" description="EF-hand" evidence="4">
    <location>
        <begin position="376"/>
        <end position="411"/>
    </location>
</feature>
<reference evidence="5" key="2">
    <citation type="journal article" date="2022" name="Res Sq">
        <title>Comparative Genomics Reveals Insights into the Divergent Evolution of Astigmatic Mites and Household Pest Adaptations.</title>
        <authorList>
            <person name="Xiong Q."/>
            <person name="Wan A.T.-Y."/>
            <person name="Liu X.-Y."/>
            <person name="Fung C.S.-H."/>
            <person name="Xiao X."/>
            <person name="Malainual N."/>
            <person name="Hou J."/>
            <person name="Wang L."/>
            <person name="Wang M."/>
            <person name="Yang K."/>
            <person name="Cui Y."/>
            <person name="Leung E."/>
            <person name="Nong W."/>
            <person name="Shin S.-K."/>
            <person name="Au S."/>
            <person name="Jeong K.Y."/>
            <person name="Chew F.T."/>
            <person name="Hui J."/>
            <person name="Leung T.F."/>
            <person name="Tungtrongchitr A."/>
            <person name="Zhong N."/>
            <person name="Liu Z."/>
            <person name="Tsui S."/>
        </authorList>
    </citation>
    <scope>NUCLEOTIDE SEQUENCE</scope>
    <source>
        <strain evidence="5">Derf</strain>
        <tissue evidence="5">Whole organism</tissue>
    </source>
</reference>
<dbReference type="InterPro" id="IPR011992">
    <property type="entry name" value="EF-hand-dom_pair"/>
</dbReference>
<dbReference type="Pfam" id="PF00149">
    <property type="entry name" value="Metallophos"/>
    <property type="match status" value="1"/>
</dbReference>
<dbReference type="Gene3D" id="3.60.21.10">
    <property type="match status" value="1"/>
</dbReference>
<feature type="coiled-coil region" evidence="2">
    <location>
        <begin position="270"/>
        <end position="298"/>
    </location>
</feature>
<evidence type="ECO:0000256" key="2">
    <source>
        <dbReference type="SAM" id="Coils"/>
    </source>
</evidence>
<keyword evidence="2" id="KW-0175">Coiled coil</keyword>
<dbReference type="InterPro" id="IPR002048">
    <property type="entry name" value="EF_hand_dom"/>
</dbReference>
<protein>
    <recommendedName>
        <fullName evidence="4">EF-hand domain-containing protein</fullName>
    </recommendedName>
</protein>
<dbReference type="InterPro" id="IPR029052">
    <property type="entry name" value="Metallo-depent_PP-like"/>
</dbReference>
<dbReference type="SUPFAM" id="SSF56300">
    <property type="entry name" value="Metallo-dependent phosphatases"/>
    <property type="match status" value="1"/>
</dbReference>
<dbReference type="InterPro" id="IPR004843">
    <property type="entry name" value="Calcineurin-like_PHP"/>
</dbReference>
<dbReference type="CDD" id="cd00144">
    <property type="entry name" value="MPP_PPP_family"/>
    <property type="match status" value="1"/>
</dbReference>
<dbReference type="SMART" id="SM00156">
    <property type="entry name" value="PP2Ac"/>
    <property type="match status" value="1"/>
</dbReference>
<dbReference type="GO" id="GO:0004722">
    <property type="term" value="F:protein serine/threonine phosphatase activity"/>
    <property type="evidence" value="ECO:0007669"/>
    <property type="project" value="TreeGrafter"/>
</dbReference>
<reference evidence="5" key="1">
    <citation type="submission" date="2013-05" db="EMBL/GenBank/DDBJ databases">
        <authorList>
            <person name="Yim A.K.Y."/>
            <person name="Chan T.F."/>
            <person name="Ji K.M."/>
            <person name="Liu X.Y."/>
            <person name="Zhou J.W."/>
            <person name="Li R.Q."/>
            <person name="Yang K.Y."/>
            <person name="Li J."/>
            <person name="Li M."/>
            <person name="Law P.T.W."/>
            <person name="Wu Y.L."/>
            <person name="Cai Z.L."/>
            <person name="Qin H."/>
            <person name="Bao Y."/>
            <person name="Leung R.K.K."/>
            <person name="Ng P.K.S."/>
            <person name="Zou J."/>
            <person name="Zhong X.J."/>
            <person name="Ran P.X."/>
            <person name="Zhong N.S."/>
            <person name="Liu Z.G."/>
            <person name="Tsui S.K.W."/>
        </authorList>
    </citation>
    <scope>NUCLEOTIDE SEQUENCE</scope>
    <source>
        <strain evidence="5">Derf</strain>
        <tissue evidence="5">Whole organism</tissue>
    </source>
</reference>
<dbReference type="Gene3D" id="1.10.238.10">
    <property type="entry name" value="EF-hand"/>
    <property type="match status" value="1"/>
</dbReference>
<dbReference type="AlphaFoldDB" id="A0A922HPG1"/>
<comment type="caution">
    <text evidence="5">The sequence shown here is derived from an EMBL/GenBank/DDBJ whole genome shotgun (WGS) entry which is preliminary data.</text>
</comment>
<dbReference type="PRINTS" id="PR00114">
    <property type="entry name" value="STPHPHTASE"/>
</dbReference>
<comment type="similarity">
    <text evidence="1">Belongs to the PPP phosphatase family.</text>
</comment>
<proteinExistence type="inferred from homology"/>
<dbReference type="InterPro" id="IPR006186">
    <property type="entry name" value="Ser/Thr-sp_prot-phosphatase"/>
</dbReference>
<accession>A0A922HPG1</accession>
<feature type="compositionally biased region" description="Low complexity" evidence="3">
    <location>
        <begin position="47"/>
        <end position="64"/>
    </location>
</feature>
<organism evidence="5 6">
    <name type="scientific">Dermatophagoides farinae</name>
    <name type="common">American house dust mite</name>
    <dbReference type="NCBI Taxonomy" id="6954"/>
    <lineage>
        <taxon>Eukaryota</taxon>
        <taxon>Metazoa</taxon>
        <taxon>Ecdysozoa</taxon>
        <taxon>Arthropoda</taxon>
        <taxon>Chelicerata</taxon>
        <taxon>Arachnida</taxon>
        <taxon>Acari</taxon>
        <taxon>Acariformes</taxon>
        <taxon>Sarcoptiformes</taxon>
        <taxon>Astigmata</taxon>
        <taxon>Psoroptidia</taxon>
        <taxon>Analgoidea</taxon>
        <taxon>Pyroglyphidae</taxon>
        <taxon>Dermatophagoidinae</taxon>
        <taxon>Dermatophagoides</taxon>
    </lineage>
</organism>
<dbReference type="GO" id="GO:0005509">
    <property type="term" value="F:calcium ion binding"/>
    <property type="evidence" value="ECO:0007669"/>
    <property type="project" value="InterPro"/>
</dbReference>
<evidence type="ECO:0000256" key="1">
    <source>
        <dbReference type="ARBA" id="ARBA00008294"/>
    </source>
</evidence>
<dbReference type="SUPFAM" id="SSF47473">
    <property type="entry name" value="EF-hand"/>
    <property type="match status" value="1"/>
</dbReference>
<sequence length="894" mass="102558">MKSSTTSTKTSSSSSSLSSSSMSSQKSSRSTTNSTNSIESIGMGVGQQQQHQHQQNQQQQQPQPSVDFHGFDMTQLPKLKEFTIAKLEPESGSPIGEYMYNCIAYIFYCPLHRRIMLSLNERNNAVWLPFVALQPDKTWNMATTEGIAIIFSKEDSEIDPRLVKTIPVQSINCVHILRIQLPMTKKFIYRLIQLVTLDSVNQPPGDTATQFKCCTSSKHLQWIDMNDAITGNISGLWGPEVPMFVSFLVETNKPREISEIGFNVDNLITMIGLQDLINQQQQQQQQQQNKNIDQILANTFHISKMDIGKIYSDFLEHCFPSFYMTYWSFCSYINDYFHECDTLLQLFQAFNSNRCGYLTFQEFFSGIVSIEPGCPNTNQRLRFIFRYYDLERRDHLDQNDMARMFRDLNWNEQSLGTWKNFPINFDQFIHLVSNNSIRTESLCRASSPLLVHICHNFQRRNDTRISAYRKSRVESSHHHHSSSVIVDKSHGPCLACRERNYEFGSHCVRFDPIGRCIEARNILEHDDTNELNISNDPTVNNDKNEMTMHKYSQDYVFSTVSIGPTFLDMLREFNAANAVQQQQQQSRKDRHHQQQQQHQPLGFFAGTDNNHDLFIRYVTILCQNVRAIFDCEDKLIRINSSSYIIGDIIGDLGNLIKMERALWTSVPVVPSNYVFLGNYVNGIGINSMGIECILYLFALKIITPNKFFLLRGHNECRQMQKNKFQSECNRKYGDKSGHILYELINDIFDRMPLAIIIDESVACVNNNLPIRTTTSIDDINNNLPKELKDPNQFPIVKEILINVSRMNTADDNQNIDYLNRNGLTHLIRANQQLDRGFHIGGQKRIINLFSVPNSSAIIGSSAATNSGGRNDHELTVVVVDSPKIRIIKINTIIE</sequence>
<dbReference type="EMBL" id="ASGP02000008">
    <property type="protein sequence ID" value="KAH9493921.1"/>
    <property type="molecule type" value="Genomic_DNA"/>
</dbReference>
<dbReference type="Proteomes" id="UP000790347">
    <property type="component" value="Unassembled WGS sequence"/>
</dbReference>
<evidence type="ECO:0000259" key="4">
    <source>
        <dbReference type="PROSITE" id="PS50222"/>
    </source>
</evidence>
<evidence type="ECO:0000313" key="6">
    <source>
        <dbReference type="Proteomes" id="UP000790347"/>
    </source>
</evidence>
<evidence type="ECO:0000256" key="3">
    <source>
        <dbReference type="SAM" id="MobiDB-lite"/>
    </source>
</evidence>
<evidence type="ECO:0000313" key="5">
    <source>
        <dbReference type="EMBL" id="KAH9493921.1"/>
    </source>
</evidence>
<dbReference type="PANTHER" id="PTHR11668">
    <property type="entry name" value="SERINE/THREONINE PROTEIN PHOSPHATASE"/>
    <property type="match status" value="1"/>
</dbReference>
<dbReference type="PANTHER" id="PTHR11668:SF496">
    <property type="entry name" value="SERINE_THREONINE-PROTEIN PHOSPHATASE"/>
    <property type="match status" value="1"/>
</dbReference>
<dbReference type="InterPro" id="IPR050341">
    <property type="entry name" value="PP1_catalytic_subunit"/>
</dbReference>
<feature type="region of interest" description="Disordered" evidence="3">
    <location>
        <begin position="1"/>
        <end position="70"/>
    </location>
</feature>
<dbReference type="PROSITE" id="PS50222">
    <property type="entry name" value="EF_HAND_2"/>
    <property type="match status" value="1"/>
</dbReference>
<name>A0A922HPG1_DERFA</name>
<gene>
    <name evidence="5" type="ORF">DERF_014646</name>
</gene>
<dbReference type="GO" id="GO:0005634">
    <property type="term" value="C:nucleus"/>
    <property type="evidence" value="ECO:0007669"/>
    <property type="project" value="TreeGrafter"/>
</dbReference>
<feature type="compositionally biased region" description="Low complexity" evidence="3">
    <location>
        <begin position="1"/>
        <end position="37"/>
    </location>
</feature>